<reference evidence="4" key="1">
    <citation type="submission" date="2022-12" db="EMBL/GenBank/DDBJ databases">
        <title>Bacterial isolates from different developmental stages of Nematostella vectensis.</title>
        <authorList>
            <person name="Fraune S."/>
        </authorList>
    </citation>
    <scope>NUCLEOTIDE SEQUENCE</scope>
    <source>
        <strain evidence="4">G21632-S1</strain>
    </source>
</reference>
<evidence type="ECO:0000259" key="3">
    <source>
        <dbReference type="SMART" id="SM00829"/>
    </source>
</evidence>
<accession>A0ABT4LT84</accession>
<dbReference type="Gene3D" id="3.90.180.10">
    <property type="entry name" value="Medium-chain alcohol dehydrogenases, catalytic domain"/>
    <property type="match status" value="1"/>
</dbReference>
<comment type="caution">
    <text evidence="4">The sequence shown here is derived from an EMBL/GenBank/DDBJ whole genome shotgun (WGS) entry which is preliminary data.</text>
</comment>
<dbReference type="InterPro" id="IPR011032">
    <property type="entry name" value="GroES-like_sf"/>
</dbReference>
<gene>
    <name evidence="4" type="ORF">O4G74_05865</name>
</gene>
<dbReference type="SMART" id="SM00829">
    <property type="entry name" value="PKS_ER"/>
    <property type="match status" value="1"/>
</dbReference>
<dbReference type="SUPFAM" id="SSF50129">
    <property type="entry name" value="GroES-like"/>
    <property type="match status" value="1"/>
</dbReference>
<keyword evidence="2" id="KW-0560">Oxidoreductase</keyword>
<dbReference type="EMBL" id="JAPWGW010000001">
    <property type="protein sequence ID" value="MCZ4297582.1"/>
    <property type="molecule type" value="Genomic_DNA"/>
</dbReference>
<evidence type="ECO:0000256" key="1">
    <source>
        <dbReference type="ARBA" id="ARBA00022857"/>
    </source>
</evidence>
<dbReference type="InterPro" id="IPR020843">
    <property type="entry name" value="ER"/>
</dbReference>
<name>A0ABT4LT84_9PROT</name>
<evidence type="ECO:0000313" key="4">
    <source>
        <dbReference type="EMBL" id="MCZ4297582.1"/>
    </source>
</evidence>
<dbReference type="CDD" id="cd08291">
    <property type="entry name" value="ETR_like_1"/>
    <property type="match status" value="1"/>
</dbReference>
<feature type="domain" description="Enoyl reductase (ER)" evidence="3">
    <location>
        <begin position="20"/>
        <end position="294"/>
    </location>
</feature>
<dbReference type="Gene3D" id="3.40.50.720">
    <property type="entry name" value="NAD(P)-binding Rossmann-like Domain"/>
    <property type="match status" value="1"/>
</dbReference>
<keyword evidence="5" id="KW-1185">Reference proteome</keyword>
<dbReference type="SUPFAM" id="SSF51735">
    <property type="entry name" value="NAD(P)-binding Rossmann-fold domains"/>
    <property type="match status" value="1"/>
</dbReference>
<dbReference type="InterPro" id="IPR036291">
    <property type="entry name" value="NAD(P)-bd_dom_sf"/>
</dbReference>
<sequence length="378" mass="40157">MASELPDTFKQLRTLVTEDGKLELSLADVKVPTPGDNDIVIRVEATPINPSDLGLLVGAGDLSTLRNEGSKDNPKLVADISGAGMRAMQARIGQSLAVGNEGAGTVVAAGSSDAAQALMGKKVTGLGGEFYGEYRMLNVAQVMELPDDASARDGASCFVNPLTALSFPETMRMEGHKALIHTAAASNLGQMLNKICIADGVPLVNIVRKPEQEQILRELGAKHVVNSSSETFMDDLIKAIAETKATLAFDAVGGGPLAGQLLTAMEAAANIGAEYSRYGSADPKHVYIYGRLDLSPTMIPPGVGMAWSAGGYLLTYFLQKIGAEGREKLRKRVMAELKTTFASHYTDEISLAEALDPETLQNYNAKRTGEKFLINPTL</sequence>
<proteinExistence type="predicted"/>
<dbReference type="RefSeq" id="WP_269401711.1">
    <property type="nucleotide sequence ID" value="NZ_JAPWGW010000001.1"/>
</dbReference>
<dbReference type="Proteomes" id="UP001083770">
    <property type="component" value="Unassembled WGS sequence"/>
</dbReference>
<evidence type="ECO:0000256" key="2">
    <source>
        <dbReference type="ARBA" id="ARBA00023002"/>
    </source>
</evidence>
<organism evidence="4 5">
    <name type="scientific">Henriciella marina</name>
    <dbReference type="NCBI Taxonomy" id="453851"/>
    <lineage>
        <taxon>Bacteria</taxon>
        <taxon>Pseudomonadati</taxon>
        <taxon>Pseudomonadota</taxon>
        <taxon>Alphaproteobacteria</taxon>
        <taxon>Hyphomonadales</taxon>
        <taxon>Hyphomonadaceae</taxon>
        <taxon>Henriciella</taxon>
    </lineage>
</organism>
<protein>
    <submittedName>
        <fullName evidence="4">Zinc-binding dehydrogenase</fullName>
    </submittedName>
</protein>
<keyword evidence="1" id="KW-0521">NADP</keyword>
<dbReference type="PANTHER" id="PTHR48106">
    <property type="entry name" value="QUINONE OXIDOREDUCTASE PIG3-RELATED"/>
    <property type="match status" value="1"/>
</dbReference>
<evidence type="ECO:0000313" key="5">
    <source>
        <dbReference type="Proteomes" id="UP001083770"/>
    </source>
</evidence>
<dbReference type="PANTHER" id="PTHR48106:SF18">
    <property type="entry name" value="QUINONE OXIDOREDUCTASE PIG3"/>
    <property type="match status" value="1"/>
</dbReference>